<dbReference type="Proteomes" id="UP000287033">
    <property type="component" value="Unassembled WGS sequence"/>
</dbReference>
<feature type="non-terminal residue" evidence="2">
    <location>
        <position position="1"/>
    </location>
</feature>
<feature type="region of interest" description="Disordered" evidence="1">
    <location>
        <begin position="67"/>
        <end position="177"/>
    </location>
</feature>
<dbReference type="EMBL" id="BEZZ01075452">
    <property type="protein sequence ID" value="GCC42148.1"/>
    <property type="molecule type" value="Genomic_DNA"/>
</dbReference>
<proteinExistence type="predicted"/>
<sequence length="510" mass="56048">EASDAGDVEHGLGYDQPADQERGLDADHGDDRQHGVLQRVVIVDGSLGGALGARGADIVLAQDLQHRGAGDAHGQRRAAEADRHRRHRIDAERLEPGLRVRIEDRHGAEQRDRGHQDQQPEPERRQRQAAEADDAQRVVELGALVHRADHPERNADRGGEQQRQAREPRGDRNPRQDLLQRRLLRDIGIAEIAVQQAADPVQILDHDRLAEPELALQIGLVGGIDEAGSIEQDIDDVAGNDAQQHEDDDRDPEQGHQHQEQPPHDIGKHPGSLPDLACGLFVQPDVFVTVAVIGAVGHDRDIPHVGLPAGAGASMEDDRPRDVFLQLPVDLPDQLLALVDVCLFRLLVEQLLDVLVAIVGVIPLRAAGIVLVERLVGLVDGVAGEVEAERIVLARDLREPLRGVDHVELGVDIDALDLVDQDDRGVAIDRDVAGRHLDLQMLVRTIARLLHQFAGFLAVLLDVGPIPWNRFEHLLRHRPQAGGRRLHGAADVALALEHDLDERLAIERQR</sequence>
<comment type="caution">
    <text evidence="2">The sequence shown here is derived from an EMBL/GenBank/DDBJ whole genome shotgun (WGS) entry which is preliminary data.</text>
</comment>
<evidence type="ECO:0000313" key="2">
    <source>
        <dbReference type="EMBL" id="GCC42148.1"/>
    </source>
</evidence>
<gene>
    <name evidence="2" type="ORF">chiPu_0026253</name>
</gene>
<dbReference type="AlphaFoldDB" id="A0A401THR7"/>
<protein>
    <submittedName>
        <fullName evidence="2">Uncharacterized protein</fullName>
    </submittedName>
</protein>
<feature type="compositionally biased region" description="Basic and acidic residues" evidence="1">
    <location>
        <begin position="19"/>
        <end position="31"/>
    </location>
</feature>
<keyword evidence="3" id="KW-1185">Reference proteome</keyword>
<name>A0A401THR7_CHIPU</name>
<organism evidence="2 3">
    <name type="scientific">Chiloscyllium punctatum</name>
    <name type="common">Brownbanded bambooshark</name>
    <name type="synonym">Hemiscyllium punctatum</name>
    <dbReference type="NCBI Taxonomy" id="137246"/>
    <lineage>
        <taxon>Eukaryota</taxon>
        <taxon>Metazoa</taxon>
        <taxon>Chordata</taxon>
        <taxon>Craniata</taxon>
        <taxon>Vertebrata</taxon>
        <taxon>Chondrichthyes</taxon>
        <taxon>Elasmobranchii</taxon>
        <taxon>Galeomorphii</taxon>
        <taxon>Galeoidea</taxon>
        <taxon>Orectolobiformes</taxon>
        <taxon>Hemiscylliidae</taxon>
        <taxon>Chiloscyllium</taxon>
    </lineage>
</organism>
<feature type="compositionally biased region" description="Basic and acidic residues" evidence="1">
    <location>
        <begin position="67"/>
        <end position="137"/>
    </location>
</feature>
<accession>A0A401THR7</accession>
<reference evidence="2 3" key="1">
    <citation type="journal article" date="2018" name="Nat. Ecol. Evol.">
        <title>Shark genomes provide insights into elasmobranch evolution and the origin of vertebrates.</title>
        <authorList>
            <person name="Hara Y"/>
            <person name="Yamaguchi K"/>
            <person name="Onimaru K"/>
            <person name="Kadota M"/>
            <person name="Koyanagi M"/>
            <person name="Keeley SD"/>
            <person name="Tatsumi K"/>
            <person name="Tanaka K"/>
            <person name="Motone F"/>
            <person name="Kageyama Y"/>
            <person name="Nozu R"/>
            <person name="Adachi N"/>
            <person name="Nishimura O"/>
            <person name="Nakagawa R"/>
            <person name="Tanegashima C"/>
            <person name="Kiyatake I"/>
            <person name="Matsumoto R"/>
            <person name="Murakumo K"/>
            <person name="Nishida K"/>
            <person name="Terakita A"/>
            <person name="Kuratani S"/>
            <person name="Sato K"/>
            <person name="Hyodo S Kuraku.S."/>
        </authorList>
    </citation>
    <scope>NUCLEOTIDE SEQUENCE [LARGE SCALE GENOMIC DNA]</scope>
</reference>
<evidence type="ECO:0000256" key="1">
    <source>
        <dbReference type="SAM" id="MobiDB-lite"/>
    </source>
</evidence>
<feature type="compositionally biased region" description="Basic and acidic residues" evidence="1">
    <location>
        <begin position="146"/>
        <end position="177"/>
    </location>
</feature>
<feature type="compositionally biased region" description="Basic and acidic residues" evidence="1">
    <location>
        <begin position="243"/>
        <end position="268"/>
    </location>
</feature>
<feature type="region of interest" description="Disordered" evidence="1">
    <location>
        <begin position="240"/>
        <end position="269"/>
    </location>
</feature>
<evidence type="ECO:0000313" key="3">
    <source>
        <dbReference type="Proteomes" id="UP000287033"/>
    </source>
</evidence>
<feature type="region of interest" description="Disordered" evidence="1">
    <location>
        <begin position="1"/>
        <end position="31"/>
    </location>
</feature>